<organism evidence="2 3">
    <name type="scientific">Marinobacter guineae</name>
    <dbReference type="NCBI Taxonomy" id="432303"/>
    <lineage>
        <taxon>Bacteria</taxon>
        <taxon>Pseudomonadati</taxon>
        <taxon>Pseudomonadota</taxon>
        <taxon>Gammaproteobacteria</taxon>
        <taxon>Pseudomonadales</taxon>
        <taxon>Marinobacteraceae</taxon>
        <taxon>Marinobacter</taxon>
    </lineage>
</organism>
<feature type="domain" description="Metallo-beta-lactamase" evidence="1">
    <location>
        <begin position="29"/>
        <end position="91"/>
    </location>
</feature>
<dbReference type="InterPro" id="IPR036866">
    <property type="entry name" value="RibonucZ/Hydroxyglut_hydro"/>
</dbReference>
<reference evidence="2 3" key="1">
    <citation type="submission" date="2017-09" db="EMBL/GenBank/DDBJ databases">
        <title>The draft genome sequences of Marinobacter guineae M3B.</title>
        <authorList>
            <person name="Cao J."/>
        </authorList>
    </citation>
    <scope>NUCLEOTIDE SEQUENCE [LARGE SCALE GENOMIC DNA]</scope>
    <source>
        <strain evidence="2 3">M3B</strain>
    </source>
</reference>
<dbReference type="AlphaFoldDB" id="A0A2G1VFE3"/>
<dbReference type="Pfam" id="PF00753">
    <property type="entry name" value="Lactamase_B"/>
    <property type="match status" value="1"/>
</dbReference>
<protein>
    <recommendedName>
        <fullName evidence="1">Metallo-beta-lactamase domain-containing protein</fullName>
    </recommendedName>
</protein>
<evidence type="ECO:0000313" key="3">
    <source>
        <dbReference type="Proteomes" id="UP000229044"/>
    </source>
</evidence>
<dbReference type="RefSeq" id="WP_099618791.1">
    <property type="nucleotide sequence ID" value="NZ_KZ319340.1"/>
</dbReference>
<gene>
    <name evidence="2" type="ORF">CLH62_14275</name>
</gene>
<dbReference type="OrthoDB" id="9769598at2"/>
<dbReference type="EMBL" id="NTFI01000003">
    <property type="protein sequence ID" value="PHQ25485.1"/>
    <property type="molecule type" value="Genomic_DNA"/>
</dbReference>
<name>A0A2G1VFE3_9GAMM</name>
<evidence type="ECO:0000313" key="2">
    <source>
        <dbReference type="EMBL" id="PHQ25485.1"/>
    </source>
</evidence>
<keyword evidence="3" id="KW-1185">Reference proteome</keyword>
<dbReference type="Gene3D" id="3.60.15.10">
    <property type="entry name" value="Ribonuclease Z/Hydroxyacylglutathione hydrolase-like"/>
    <property type="match status" value="1"/>
</dbReference>
<evidence type="ECO:0000259" key="1">
    <source>
        <dbReference type="Pfam" id="PF00753"/>
    </source>
</evidence>
<dbReference type="InterPro" id="IPR001279">
    <property type="entry name" value="Metallo-B-lactamas"/>
</dbReference>
<accession>A0A2G1VFE3</accession>
<dbReference type="Proteomes" id="UP000229044">
    <property type="component" value="Unassembled WGS sequence"/>
</dbReference>
<sequence>MTDQKDACHSASLTLFGPGVGESLCLNLGNGDWFIIDSCLDPKTKKPAAIQFIESLGLDPCEVVKGVVISHWHDDHIRGMADIVSICRLATIFIPSALMKEEFIALAKAYSGHWRQPSEQASGVSELAKVIELLTPRLKAAGKDSSATKPIKLMSDETPLYRKDGVEIVSLSPSSDAILSAMTEFNEEIQKGRSRSRIIPRPQSNLCASALHVNLKGVGIILGADLETHSNQLIGWNAVVNSQTRPDLKAKFVKIPHHGSITGHHDKFWTELTEADPVGFLTTFSRQDLPRTEDLKRLSALTSNLYCTTVPKSVRIPKREREVERQIEQVAKSRRLVYSRTLGQITLTLDENFEFSVDLNEAAMKV</sequence>
<dbReference type="SUPFAM" id="SSF56281">
    <property type="entry name" value="Metallo-hydrolase/oxidoreductase"/>
    <property type="match status" value="1"/>
</dbReference>
<comment type="caution">
    <text evidence="2">The sequence shown here is derived from an EMBL/GenBank/DDBJ whole genome shotgun (WGS) entry which is preliminary data.</text>
</comment>
<proteinExistence type="predicted"/>